<evidence type="ECO:0000256" key="12">
    <source>
        <dbReference type="ARBA" id="ARBA00023034"/>
    </source>
</evidence>
<dbReference type="Gene3D" id="2.80.10.50">
    <property type="match status" value="1"/>
</dbReference>
<dbReference type="Pfam" id="PF00652">
    <property type="entry name" value="Ricin_B_lectin"/>
    <property type="match status" value="1"/>
</dbReference>
<feature type="transmembrane region" description="Helical" evidence="16">
    <location>
        <begin position="12"/>
        <end position="29"/>
    </location>
</feature>
<keyword evidence="7 16" id="KW-0812">Transmembrane</keyword>
<gene>
    <name evidence="19" type="ORF">ILUMI_11880</name>
</gene>
<dbReference type="SMART" id="SM00458">
    <property type="entry name" value="RICIN"/>
    <property type="match status" value="1"/>
</dbReference>
<dbReference type="UniPathway" id="UPA00378"/>
<dbReference type="Proteomes" id="UP000801492">
    <property type="component" value="Unassembled WGS sequence"/>
</dbReference>
<dbReference type="Pfam" id="PF00535">
    <property type="entry name" value="Glycos_transf_2"/>
    <property type="match status" value="1"/>
</dbReference>
<comment type="similarity">
    <text evidence="4 16">Belongs to the glycosyltransferase 2 family. GalNAc-T subfamily.</text>
</comment>
<comment type="caution">
    <text evidence="19">The sequence shown here is derived from an EMBL/GenBank/DDBJ whole genome shotgun (WGS) entry which is preliminary data.</text>
</comment>
<dbReference type="EMBL" id="VTPC01007154">
    <property type="protein sequence ID" value="KAF2894288.1"/>
    <property type="molecule type" value="Genomic_DNA"/>
</dbReference>
<evidence type="ECO:0000256" key="3">
    <source>
        <dbReference type="ARBA" id="ARBA00004922"/>
    </source>
</evidence>
<dbReference type="EC" id="2.4.1.-" evidence="16"/>
<evidence type="ECO:0000256" key="11">
    <source>
        <dbReference type="ARBA" id="ARBA00022989"/>
    </source>
</evidence>
<keyword evidence="8" id="KW-0479">Metal-binding</keyword>
<dbReference type="InterPro" id="IPR000772">
    <property type="entry name" value="Ricin_B_lectin"/>
</dbReference>
<dbReference type="FunFam" id="3.90.550.10:FF:000021">
    <property type="entry name" value="Polypeptide N-acetylgalactosaminyltransferase"/>
    <property type="match status" value="1"/>
</dbReference>
<comment type="subcellular location">
    <subcellularLocation>
        <location evidence="2 16">Golgi apparatus membrane</location>
        <topology evidence="2 16">Single-pass type II membrane protein</topology>
    </subcellularLocation>
</comment>
<dbReference type="AlphaFoldDB" id="A0A8K0D0M0"/>
<keyword evidence="14 16" id="KW-1015">Disulfide bond</keyword>
<dbReference type="GO" id="GO:0046872">
    <property type="term" value="F:metal ion binding"/>
    <property type="evidence" value="ECO:0007669"/>
    <property type="project" value="UniProtKB-KW"/>
</dbReference>
<evidence type="ECO:0000259" key="18">
    <source>
        <dbReference type="SMART" id="SM00458"/>
    </source>
</evidence>
<dbReference type="InterPro" id="IPR045885">
    <property type="entry name" value="GalNAc-T"/>
</dbReference>
<evidence type="ECO:0000256" key="6">
    <source>
        <dbReference type="ARBA" id="ARBA00022679"/>
    </source>
</evidence>
<keyword evidence="11 16" id="KW-1133">Transmembrane helix</keyword>
<keyword evidence="10" id="KW-0735">Signal-anchor</keyword>
<keyword evidence="13 16" id="KW-0472">Membrane</keyword>
<evidence type="ECO:0000256" key="4">
    <source>
        <dbReference type="ARBA" id="ARBA00005680"/>
    </source>
</evidence>
<dbReference type="PANTHER" id="PTHR11675:SF43">
    <property type="entry name" value="POLYPEPTIDE N-ACETYLGALACTOSAMINYLTRANSFERASE 1"/>
    <property type="match status" value="1"/>
</dbReference>
<dbReference type="GO" id="GO:0030246">
    <property type="term" value="F:carbohydrate binding"/>
    <property type="evidence" value="ECO:0007669"/>
    <property type="project" value="UniProtKB-KW"/>
</dbReference>
<keyword evidence="6 16" id="KW-0808">Transferase</keyword>
<evidence type="ECO:0000256" key="17">
    <source>
        <dbReference type="SAM" id="Coils"/>
    </source>
</evidence>
<feature type="domain" description="Ricin B lectin" evidence="18">
    <location>
        <begin position="447"/>
        <end position="567"/>
    </location>
</feature>
<dbReference type="CDD" id="cd02510">
    <property type="entry name" value="pp-GalNAc-T"/>
    <property type="match status" value="1"/>
</dbReference>
<evidence type="ECO:0000256" key="16">
    <source>
        <dbReference type="RuleBase" id="RU361242"/>
    </source>
</evidence>
<keyword evidence="15 16" id="KW-0464">Manganese</keyword>
<dbReference type="PROSITE" id="PS50231">
    <property type="entry name" value="RICIN_B_LECTIN"/>
    <property type="match status" value="1"/>
</dbReference>
<evidence type="ECO:0000256" key="1">
    <source>
        <dbReference type="ARBA" id="ARBA00001936"/>
    </source>
</evidence>
<evidence type="ECO:0000256" key="2">
    <source>
        <dbReference type="ARBA" id="ARBA00004323"/>
    </source>
</evidence>
<evidence type="ECO:0000256" key="8">
    <source>
        <dbReference type="ARBA" id="ARBA00022723"/>
    </source>
</evidence>
<organism evidence="19 20">
    <name type="scientific">Ignelater luminosus</name>
    <name type="common">Cucubano</name>
    <name type="synonym">Pyrophorus luminosus</name>
    <dbReference type="NCBI Taxonomy" id="2038154"/>
    <lineage>
        <taxon>Eukaryota</taxon>
        <taxon>Metazoa</taxon>
        <taxon>Ecdysozoa</taxon>
        <taxon>Arthropoda</taxon>
        <taxon>Hexapoda</taxon>
        <taxon>Insecta</taxon>
        <taxon>Pterygota</taxon>
        <taxon>Neoptera</taxon>
        <taxon>Endopterygota</taxon>
        <taxon>Coleoptera</taxon>
        <taxon>Polyphaga</taxon>
        <taxon>Elateriformia</taxon>
        <taxon>Elateroidea</taxon>
        <taxon>Elateridae</taxon>
        <taxon>Agrypninae</taxon>
        <taxon>Pyrophorini</taxon>
        <taxon>Ignelater</taxon>
    </lineage>
</organism>
<keyword evidence="12 16" id="KW-0333">Golgi apparatus</keyword>
<keyword evidence="5 16" id="KW-0328">Glycosyltransferase</keyword>
<sequence>MFVKCRRHRVLIHKILLFMVTVIVLMFLIRELPEREITSSKQIQNNIIDENDENDEYEIKLRTYESKIIPNLGHNGKEATLKDPEDNELGEKALKSVAMNYVLSDRIPLNRSVGDRRNEGCKKFYYNPTLTASVVIIFYNEILSAILRTIWSVTLQTPEHLLHEIVLVDDASTAEELKGFLQYYIDTRLSGHRIKLHHLNERVGLIKARLEGAKLATGDVLIFLDAHCEATIGWIEPLLARIEESRSTVLTPLIDVISASNFAYLSDADYTGFQVGGFSWPGHFTWINVQNENDRGKLTPIKSPTMAGGLFAIERKYFWEIGSYDDKMEGWGGENLEISFRIWQCGGRLETVPCSRVGHIFRDFHPYSIPGKKDTHGINTARLAHVWMDDYKRLFFMYRPKLEYSPLIGDITSRLELRKRLKCKSFKWYLDNVFPEKFIPDENVLGYGQVRNNLNMCLDDLSLHEGTTGPLGLYPCHAFSATTQYFSMTYKGKLRSENFCAEISNTLEVQLTRCLKDELKQSWIFFKNGTIYNSLFAKCLSSEGVEVPKAVRIDNCKDSDHQKWKFTYINSTVIT</sequence>
<name>A0A8K0D0M0_IGNLU</name>
<evidence type="ECO:0000256" key="13">
    <source>
        <dbReference type="ARBA" id="ARBA00023136"/>
    </source>
</evidence>
<dbReference type="SUPFAM" id="SSF53448">
    <property type="entry name" value="Nucleotide-diphospho-sugar transferases"/>
    <property type="match status" value="1"/>
</dbReference>
<evidence type="ECO:0000256" key="7">
    <source>
        <dbReference type="ARBA" id="ARBA00022692"/>
    </source>
</evidence>
<dbReference type="SUPFAM" id="SSF50370">
    <property type="entry name" value="Ricin B-like lectins"/>
    <property type="match status" value="1"/>
</dbReference>
<proteinExistence type="inferred from homology"/>
<reference evidence="19" key="1">
    <citation type="submission" date="2019-08" db="EMBL/GenBank/DDBJ databases">
        <title>The genome of the North American firefly Photinus pyralis.</title>
        <authorList>
            <consortium name="Photinus pyralis genome working group"/>
            <person name="Fallon T.R."/>
            <person name="Sander Lower S.E."/>
            <person name="Weng J.-K."/>
        </authorList>
    </citation>
    <scope>NUCLEOTIDE SEQUENCE</scope>
    <source>
        <strain evidence="19">TRF0915ILg1</strain>
        <tissue evidence="19">Whole body</tissue>
    </source>
</reference>
<evidence type="ECO:0000313" key="20">
    <source>
        <dbReference type="Proteomes" id="UP000801492"/>
    </source>
</evidence>
<evidence type="ECO:0000256" key="15">
    <source>
        <dbReference type="ARBA" id="ARBA00023211"/>
    </source>
</evidence>
<evidence type="ECO:0000256" key="10">
    <source>
        <dbReference type="ARBA" id="ARBA00022968"/>
    </source>
</evidence>
<accession>A0A8K0D0M0</accession>
<dbReference type="GO" id="GO:0000139">
    <property type="term" value="C:Golgi membrane"/>
    <property type="evidence" value="ECO:0007669"/>
    <property type="project" value="UniProtKB-SubCell"/>
</dbReference>
<dbReference type="InterPro" id="IPR035992">
    <property type="entry name" value="Ricin_B-like_lectins"/>
</dbReference>
<keyword evidence="20" id="KW-1185">Reference proteome</keyword>
<keyword evidence="9 16" id="KW-0430">Lectin</keyword>
<dbReference type="Gene3D" id="3.90.550.10">
    <property type="entry name" value="Spore Coat Polysaccharide Biosynthesis Protein SpsA, Chain A"/>
    <property type="match status" value="1"/>
</dbReference>
<evidence type="ECO:0000256" key="9">
    <source>
        <dbReference type="ARBA" id="ARBA00022734"/>
    </source>
</evidence>
<evidence type="ECO:0000313" key="19">
    <source>
        <dbReference type="EMBL" id="KAF2894288.1"/>
    </source>
</evidence>
<comment type="cofactor">
    <cofactor evidence="1 16">
        <name>Mn(2+)</name>
        <dbReference type="ChEBI" id="CHEBI:29035"/>
    </cofactor>
</comment>
<dbReference type="OrthoDB" id="416652at2759"/>
<keyword evidence="17" id="KW-0175">Coiled coil</keyword>
<evidence type="ECO:0000256" key="14">
    <source>
        <dbReference type="ARBA" id="ARBA00023157"/>
    </source>
</evidence>
<protein>
    <recommendedName>
        <fullName evidence="16">Polypeptide N-acetylgalactosaminyltransferase</fullName>
        <ecNumber evidence="16">2.4.1.-</ecNumber>
    </recommendedName>
    <alternativeName>
        <fullName evidence="16">Protein-UDP acetylgalactosaminyltransferase</fullName>
    </alternativeName>
</protein>
<dbReference type="GO" id="GO:0006493">
    <property type="term" value="P:protein O-linked glycosylation"/>
    <property type="evidence" value="ECO:0007669"/>
    <property type="project" value="TreeGrafter"/>
</dbReference>
<comment type="pathway">
    <text evidence="3 16">Protein modification; protein glycosylation.</text>
</comment>
<dbReference type="InterPro" id="IPR001173">
    <property type="entry name" value="Glyco_trans_2-like"/>
</dbReference>
<feature type="coiled-coil region" evidence="17">
    <location>
        <begin position="40"/>
        <end position="67"/>
    </location>
</feature>
<dbReference type="PANTHER" id="PTHR11675">
    <property type="entry name" value="N-ACETYLGALACTOSAMINYLTRANSFERASE"/>
    <property type="match status" value="1"/>
</dbReference>
<evidence type="ECO:0000256" key="5">
    <source>
        <dbReference type="ARBA" id="ARBA00022676"/>
    </source>
</evidence>
<dbReference type="GO" id="GO:0004653">
    <property type="term" value="F:polypeptide N-acetylgalactosaminyltransferase activity"/>
    <property type="evidence" value="ECO:0007669"/>
    <property type="project" value="UniProtKB-ARBA"/>
</dbReference>
<dbReference type="InterPro" id="IPR029044">
    <property type="entry name" value="Nucleotide-diphossugar_trans"/>
</dbReference>